<dbReference type="InterPro" id="IPR016047">
    <property type="entry name" value="M23ase_b-sheet_dom"/>
</dbReference>
<dbReference type="CDD" id="cd12797">
    <property type="entry name" value="M23_peptidase"/>
    <property type="match status" value="1"/>
</dbReference>
<dbReference type="InterPro" id="IPR011055">
    <property type="entry name" value="Dup_hybrid_motif"/>
</dbReference>
<accession>A0A937FBY6</accession>
<evidence type="ECO:0000313" key="4">
    <source>
        <dbReference type="Proteomes" id="UP000659388"/>
    </source>
</evidence>
<dbReference type="PANTHER" id="PTHR21666:SF289">
    <property type="entry name" value="L-ALA--D-GLU ENDOPEPTIDASE"/>
    <property type="match status" value="1"/>
</dbReference>
<proteinExistence type="predicted"/>
<dbReference type="GO" id="GO:0004222">
    <property type="term" value="F:metalloendopeptidase activity"/>
    <property type="evidence" value="ECO:0007669"/>
    <property type="project" value="TreeGrafter"/>
</dbReference>
<dbReference type="InterPro" id="IPR050570">
    <property type="entry name" value="Cell_wall_metabolism_enzyme"/>
</dbReference>
<dbReference type="Proteomes" id="UP000659388">
    <property type="component" value="Unassembled WGS sequence"/>
</dbReference>
<evidence type="ECO:0000256" key="1">
    <source>
        <dbReference type="ARBA" id="ARBA00022729"/>
    </source>
</evidence>
<dbReference type="Gene3D" id="2.70.70.10">
    <property type="entry name" value="Glucose Permease (Domain IIA)"/>
    <property type="match status" value="1"/>
</dbReference>
<dbReference type="SUPFAM" id="SSF51261">
    <property type="entry name" value="Duplicated hybrid motif"/>
    <property type="match status" value="1"/>
</dbReference>
<keyword evidence="1" id="KW-0732">Signal</keyword>
<dbReference type="PANTHER" id="PTHR21666">
    <property type="entry name" value="PEPTIDASE-RELATED"/>
    <property type="match status" value="1"/>
</dbReference>
<reference evidence="3" key="1">
    <citation type="submission" date="2021-01" db="EMBL/GenBank/DDBJ databases">
        <title>Fulvivirga kasyanovii gen. nov., sp nov., a novel member of the phylum Bacteroidetes isolated from seawater in a mussel farm.</title>
        <authorList>
            <person name="Zhao L.-H."/>
            <person name="Wang Z.-J."/>
        </authorList>
    </citation>
    <scope>NUCLEOTIDE SEQUENCE</scope>
    <source>
        <strain evidence="3">2943</strain>
    </source>
</reference>
<evidence type="ECO:0000313" key="3">
    <source>
        <dbReference type="EMBL" id="MBL3657748.1"/>
    </source>
</evidence>
<evidence type="ECO:0000259" key="2">
    <source>
        <dbReference type="Pfam" id="PF01551"/>
    </source>
</evidence>
<protein>
    <submittedName>
        <fullName evidence="3">M23 family metallopeptidase</fullName>
    </submittedName>
</protein>
<feature type="domain" description="M23ase beta-sheet core" evidence="2">
    <location>
        <begin position="139"/>
        <end position="234"/>
    </location>
</feature>
<dbReference type="EMBL" id="JAESIY010000009">
    <property type="protein sequence ID" value="MBL3657748.1"/>
    <property type="molecule type" value="Genomic_DNA"/>
</dbReference>
<organism evidence="3 4">
    <name type="scientific">Fulvivirga sediminis</name>
    <dbReference type="NCBI Taxonomy" id="2803949"/>
    <lineage>
        <taxon>Bacteria</taxon>
        <taxon>Pseudomonadati</taxon>
        <taxon>Bacteroidota</taxon>
        <taxon>Cytophagia</taxon>
        <taxon>Cytophagales</taxon>
        <taxon>Fulvivirgaceae</taxon>
        <taxon>Fulvivirga</taxon>
    </lineage>
</organism>
<dbReference type="AlphaFoldDB" id="A0A937FBY6"/>
<name>A0A937FBY6_9BACT</name>
<comment type="caution">
    <text evidence="3">The sequence shown here is derived from an EMBL/GenBank/DDBJ whole genome shotgun (WGS) entry which is preliminary data.</text>
</comment>
<keyword evidence="4" id="KW-1185">Reference proteome</keyword>
<gene>
    <name evidence="3" type="ORF">JL102_16475</name>
</gene>
<sequence length="240" mass="27272">MFLSLLLVKTLLAQWFDPRHAQIEANKRFYELTAKVDSLSLEVDEKERFIKNFQRVLSGDTIHIGEEYHQEHNEGNEIINENIDVSQLSPIDSQFRQEFERTDMSLLNYSSGNYSELQEIFFFSPISGFISSPYNVKDGHFGVDIVAKKNEPVKSIADGTVIMSSWTQDSGYVIAIQHRGNLISVYKHNAELLKKVGNFVNAGEIIAIIGNTGELTDGPHLHFELWNNGNSVNPEEFVTF</sequence>
<dbReference type="Pfam" id="PF01551">
    <property type="entry name" value="Peptidase_M23"/>
    <property type="match status" value="1"/>
</dbReference>